<name>A0ACB7RI14_HYAAI</name>
<comment type="caution">
    <text evidence="1">The sequence shown here is derived from an EMBL/GenBank/DDBJ whole genome shotgun (WGS) entry which is preliminary data.</text>
</comment>
<gene>
    <name evidence="1" type="ORF">HPB50_009890</name>
</gene>
<accession>A0ACB7RI14</accession>
<organism evidence="1 2">
    <name type="scientific">Hyalomma asiaticum</name>
    <name type="common">Tick</name>
    <dbReference type="NCBI Taxonomy" id="266040"/>
    <lineage>
        <taxon>Eukaryota</taxon>
        <taxon>Metazoa</taxon>
        <taxon>Ecdysozoa</taxon>
        <taxon>Arthropoda</taxon>
        <taxon>Chelicerata</taxon>
        <taxon>Arachnida</taxon>
        <taxon>Acari</taxon>
        <taxon>Parasitiformes</taxon>
        <taxon>Ixodida</taxon>
        <taxon>Ixodoidea</taxon>
        <taxon>Ixodidae</taxon>
        <taxon>Hyalomminae</taxon>
        <taxon>Hyalomma</taxon>
    </lineage>
</organism>
<evidence type="ECO:0000313" key="1">
    <source>
        <dbReference type="EMBL" id="KAH6922141.1"/>
    </source>
</evidence>
<evidence type="ECO:0000313" key="2">
    <source>
        <dbReference type="Proteomes" id="UP000821845"/>
    </source>
</evidence>
<protein>
    <submittedName>
        <fullName evidence="1">Uncharacterized protein</fullName>
    </submittedName>
</protein>
<sequence length="109" mass="12019">MVAEPSTGDSVKVMISDYVATGTCIEHSPRAPRYRRRRSGCSQWRPRAALRAADGGFVRVVQSARATHIIQRALLCAPIARVVETTTNASPVVVWRSTEREGDEQLARV</sequence>
<proteinExistence type="predicted"/>
<dbReference type="Proteomes" id="UP000821845">
    <property type="component" value="Chromosome 9"/>
</dbReference>
<dbReference type="EMBL" id="CM023489">
    <property type="protein sequence ID" value="KAH6922141.1"/>
    <property type="molecule type" value="Genomic_DNA"/>
</dbReference>
<reference evidence="1" key="1">
    <citation type="submission" date="2020-05" db="EMBL/GenBank/DDBJ databases">
        <title>Large-scale comparative analyses of tick genomes elucidate their genetic diversity and vector capacities.</title>
        <authorList>
            <person name="Jia N."/>
            <person name="Wang J."/>
            <person name="Shi W."/>
            <person name="Du L."/>
            <person name="Sun Y."/>
            <person name="Zhan W."/>
            <person name="Jiang J."/>
            <person name="Wang Q."/>
            <person name="Zhang B."/>
            <person name="Ji P."/>
            <person name="Sakyi L.B."/>
            <person name="Cui X."/>
            <person name="Yuan T."/>
            <person name="Jiang B."/>
            <person name="Yang W."/>
            <person name="Lam T.T.-Y."/>
            <person name="Chang Q."/>
            <person name="Ding S."/>
            <person name="Wang X."/>
            <person name="Zhu J."/>
            <person name="Ruan X."/>
            <person name="Zhao L."/>
            <person name="Wei J."/>
            <person name="Que T."/>
            <person name="Du C."/>
            <person name="Cheng J."/>
            <person name="Dai P."/>
            <person name="Han X."/>
            <person name="Huang E."/>
            <person name="Gao Y."/>
            <person name="Liu J."/>
            <person name="Shao H."/>
            <person name="Ye R."/>
            <person name="Li L."/>
            <person name="Wei W."/>
            <person name="Wang X."/>
            <person name="Wang C."/>
            <person name="Yang T."/>
            <person name="Huo Q."/>
            <person name="Li W."/>
            <person name="Guo W."/>
            <person name="Chen H."/>
            <person name="Zhou L."/>
            <person name="Ni X."/>
            <person name="Tian J."/>
            <person name="Zhou Y."/>
            <person name="Sheng Y."/>
            <person name="Liu T."/>
            <person name="Pan Y."/>
            <person name="Xia L."/>
            <person name="Li J."/>
            <person name="Zhao F."/>
            <person name="Cao W."/>
        </authorList>
    </citation>
    <scope>NUCLEOTIDE SEQUENCE</scope>
    <source>
        <strain evidence="1">Hyas-2018</strain>
    </source>
</reference>
<keyword evidence="2" id="KW-1185">Reference proteome</keyword>